<protein>
    <submittedName>
        <fullName evidence="8">Alcohol oxidase</fullName>
    </submittedName>
</protein>
<evidence type="ECO:0000313" key="8">
    <source>
        <dbReference type="EMBL" id="KAK0437164.1"/>
    </source>
</evidence>
<proteinExistence type="inferred from homology"/>
<gene>
    <name evidence="8" type="ORF">EV421DRAFT_1075289</name>
</gene>
<organism evidence="8 9">
    <name type="scientific">Armillaria borealis</name>
    <dbReference type="NCBI Taxonomy" id="47425"/>
    <lineage>
        <taxon>Eukaryota</taxon>
        <taxon>Fungi</taxon>
        <taxon>Dikarya</taxon>
        <taxon>Basidiomycota</taxon>
        <taxon>Agaricomycotina</taxon>
        <taxon>Agaricomycetes</taxon>
        <taxon>Agaricomycetidae</taxon>
        <taxon>Agaricales</taxon>
        <taxon>Marasmiineae</taxon>
        <taxon>Physalacriaceae</taxon>
        <taxon>Armillaria</taxon>
    </lineage>
</organism>
<dbReference type="Pfam" id="PF05199">
    <property type="entry name" value="GMC_oxred_C"/>
    <property type="match status" value="1"/>
</dbReference>
<evidence type="ECO:0000259" key="7">
    <source>
        <dbReference type="PROSITE" id="PS00624"/>
    </source>
</evidence>
<dbReference type="EMBL" id="JAUEPT010000050">
    <property type="protein sequence ID" value="KAK0437164.1"/>
    <property type="molecule type" value="Genomic_DNA"/>
</dbReference>
<feature type="signal peptide" evidence="6">
    <location>
        <begin position="1"/>
        <end position="17"/>
    </location>
</feature>
<dbReference type="PANTHER" id="PTHR11552:SF147">
    <property type="entry name" value="CHOLINE DEHYDROGENASE, MITOCHONDRIAL"/>
    <property type="match status" value="1"/>
</dbReference>
<dbReference type="SUPFAM" id="SSF51905">
    <property type="entry name" value="FAD/NAD(P)-binding domain"/>
    <property type="match status" value="1"/>
</dbReference>
<dbReference type="PROSITE" id="PS00624">
    <property type="entry name" value="GMC_OXRED_2"/>
    <property type="match status" value="1"/>
</dbReference>
<evidence type="ECO:0000256" key="1">
    <source>
        <dbReference type="ARBA" id="ARBA00001974"/>
    </source>
</evidence>
<evidence type="ECO:0000256" key="4">
    <source>
        <dbReference type="ARBA" id="ARBA00022827"/>
    </source>
</evidence>
<dbReference type="InterPro" id="IPR000172">
    <property type="entry name" value="GMC_OxRdtase_N"/>
</dbReference>
<accession>A0AA39MKL5</accession>
<evidence type="ECO:0000256" key="2">
    <source>
        <dbReference type="ARBA" id="ARBA00010790"/>
    </source>
</evidence>
<feature type="binding site" evidence="5">
    <location>
        <begin position="518"/>
        <end position="519"/>
    </location>
    <ligand>
        <name>FAD</name>
        <dbReference type="ChEBI" id="CHEBI:57692"/>
    </ligand>
</feature>
<keyword evidence="3" id="KW-0285">Flavoprotein</keyword>
<keyword evidence="6" id="KW-0732">Signal</keyword>
<dbReference type="InterPro" id="IPR012132">
    <property type="entry name" value="GMC_OxRdtase"/>
</dbReference>
<keyword evidence="4 5" id="KW-0274">FAD</keyword>
<feature type="binding site" evidence="5">
    <location>
        <position position="261"/>
    </location>
    <ligand>
        <name>FAD</name>
        <dbReference type="ChEBI" id="CHEBI:57692"/>
    </ligand>
</feature>
<name>A0AA39MKL5_9AGAR</name>
<dbReference type="InterPro" id="IPR007867">
    <property type="entry name" value="GMC_OxRtase_C"/>
</dbReference>
<dbReference type="SUPFAM" id="SSF54373">
    <property type="entry name" value="FAD-linked reductases, C-terminal domain"/>
    <property type="match status" value="1"/>
</dbReference>
<evidence type="ECO:0000256" key="6">
    <source>
        <dbReference type="SAM" id="SignalP"/>
    </source>
</evidence>
<comment type="similarity">
    <text evidence="2">Belongs to the GMC oxidoreductase family.</text>
</comment>
<feature type="chain" id="PRO_5041362586" evidence="6">
    <location>
        <begin position="18"/>
        <end position="598"/>
    </location>
</feature>
<dbReference type="Proteomes" id="UP001175226">
    <property type="component" value="Unassembled WGS sequence"/>
</dbReference>
<feature type="domain" description="Glucose-methanol-choline oxidoreductase N-terminal" evidence="7">
    <location>
        <begin position="304"/>
        <end position="318"/>
    </location>
</feature>
<sequence>MRSPFLFLLVGFTTALGALYEKFDDVPKLDFDFIIVGGGTAGNVLANRLTENSHISILVLEAGASTADVLISQVPFYSPLASAGNTSIDWNFTTTAQSGLNGRSIAYARGFGLGGSSAINYMLYTRGSYQDYDRYARVTGDDGWSWDALEPYILKSERFTSPVDHHNITGEFIPQDHGFDGLLSVTLPGYPRSTDSRMIQATADLPDEFPFNEDYNSGHHLGIGWEQSTVHNGTRSSSETAFLGPKYLSRPNLHVLIHTYVTRILESNSTTKGVKTFDTVEFTQDAGETIYTLSPTKEIILSAGSIGTPHILLYSGIGDADELISVGVTPTVHLPDVGKNLTDHPRYALAWTVNSTDTIENIYLRNETFQEEALAEWEASRTGYIASTSGNQLGFLRVAEGLLDDEPCSGDETAHFELIFTNGIPQEPIPPTGNYFTIIAIVVCPLARGHITINSTNPLDPPFINPNLLGHPQDLTIIQAAINASQRFVAAPAWDDYILEFASNTTEAAIREGADTLWHPVGTASMSPRHADWGVVDPDLKMKGVKGVRIVDASVFPYVPAANTQAAVYAFAERAADLIKGRLWEEALTYDEFALIMK</sequence>
<dbReference type="AlphaFoldDB" id="A0AA39MKL5"/>
<evidence type="ECO:0000313" key="9">
    <source>
        <dbReference type="Proteomes" id="UP001175226"/>
    </source>
</evidence>
<dbReference type="GO" id="GO:0050660">
    <property type="term" value="F:flavin adenine dinucleotide binding"/>
    <property type="evidence" value="ECO:0007669"/>
    <property type="project" value="InterPro"/>
</dbReference>
<reference evidence="8" key="1">
    <citation type="submission" date="2023-06" db="EMBL/GenBank/DDBJ databases">
        <authorList>
            <consortium name="Lawrence Berkeley National Laboratory"/>
            <person name="Ahrendt S."/>
            <person name="Sahu N."/>
            <person name="Indic B."/>
            <person name="Wong-Bajracharya J."/>
            <person name="Merenyi Z."/>
            <person name="Ke H.-M."/>
            <person name="Monk M."/>
            <person name="Kocsube S."/>
            <person name="Drula E."/>
            <person name="Lipzen A."/>
            <person name="Balint B."/>
            <person name="Henrissat B."/>
            <person name="Andreopoulos B."/>
            <person name="Martin F.M."/>
            <person name="Harder C.B."/>
            <person name="Rigling D."/>
            <person name="Ford K.L."/>
            <person name="Foster G.D."/>
            <person name="Pangilinan J."/>
            <person name="Papanicolaou A."/>
            <person name="Barry K."/>
            <person name="LaButti K."/>
            <person name="Viragh M."/>
            <person name="Koriabine M."/>
            <person name="Yan M."/>
            <person name="Riley R."/>
            <person name="Champramary S."/>
            <person name="Plett K.L."/>
            <person name="Tsai I.J."/>
            <person name="Slot J."/>
            <person name="Sipos G."/>
            <person name="Plett J."/>
            <person name="Nagy L.G."/>
            <person name="Grigoriev I.V."/>
        </authorList>
    </citation>
    <scope>NUCLEOTIDE SEQUENCE</scope>
    <source>
        <strain evidence="8">FPL87.14</strain>
    </source>
</reference>
<dbReference type="InterPro" id="IPR036188">
    <property type="entry name" value="FAD/NAD-bd_sf"/>
</dbReference>
<comment type="caution">
    <text evidence="8">The sequence shown here is derived from an EMBL/GenBank/DDBJ whole genome shotgun (WGS) entry which is preliminary data.</text>
</comment>
<dbReference type="PIRSF" id="PIRSF000137">
    <property type="entry name" value="Alcohol_oxidase"/>
    <property type="match status" value="1"/>
</dbReference>
<dbReference type="Pfam" id="PF00732">
    <property type="entry name" value="GMC_oxred_N"/>
    <property type="match status" value="1"/>
</dbReference>
<evidence type="ECO:0000256" key="5">
    <source>
        <dbReference type="PIRSR" id="PIRSR000137-2"/>
    </source>
</evidence>
<keyword evidence="9" id="KW-1185">Reference proteome</keyword>
<dbReference type="Gene3D" id="3.30.560.10">
    <property type="entry name" value="Glucose Oxidase, domain 3"/>
    <property type="match status" value="1"/>
</dbReference>
<comment type="cofactor">
    <cofactor evidence="1 5">
        <name>FAD</name>
        <dbReference type="ChEBI" id="CHEBI:57692"/>
    </cofactor>
</comment>
<evidence type="ECO:0000256" key="3">
    <source>
        <dbReference type="ARBA" id="ARBA00022630"/>
    </source>
</evidence>
<dbReference type="Gene3D" id="3.50.50.60">
    <property type="entry name" value="FAD/NAD(P)-binding domain"/>
    <property type="match status" value="1"/>
</dbReference>
<dbReference type="PANTHER" id="PTHR11552">
    <property type="entry name" value="GLUCOSE-METHANOL-CHOLINE GMC OXIDOREDUCTASE"/>
    <property type="match status" value="1"/>
</dbReference>
<dbReference type="GO" id="GO:0016614">
    <property type="term" value="F:oxidoreductase activity, acting on CH-OH group of donors"/>
    <property type="evidence" value="ECO:0007669"/>
    <property type="project" value="InterPro"/>
</dbReference>